<dbReference type="PROSITE" id="PS50088">
    <property type="entry name" value="ANK_REPEAT"/>
    <property type="match status" value="2"/>
</dbReference>
<dbReference type="PROSITE" id="PS50297">
    <property type="entry name" value="ANK_REP_REGION"/>
    <property type="match status" value="1"/>
</dbReference>
<dbReference type="EMBL" id="CAKKNE010000001">
    <property type="protein sequence ID" value="CAH0364169.1"/>
    <property type="molecule type" value="Genomic_DNA"/>
</dbReference>
<feature type="repeat" description="ANK" evidence="3">
    <location>
        <begin position="84"/>
        <end position="116"/>
    </location>
</feature>
<dbReference type="InterPro" id="IPR051637">
    <property type="entry name" value="Ank_repeat_dom-contain_49"/>
</dbReference>
<evidence type="ECO:0008006" key="6">
    <source>
        <dbReference type="Google" id="ProtNLM"/>
    </source>
</evidence>
<dbReference type="InterPro" id="IPR002110">
    <property type="entry name" value="Ankyrin_rpt"/>
</dbReference>
<dbReference type="InterPro" id="IPR036770">
    <property type="entry name" value="Ankyrin_rpt-contain_sf"/>
</dbReference>
<dbReference type="PANTHER" id="PTHR24180">
    <property type="entry name" value="CYCLIN-DEPENDENT KINASE INHIBITOR 2C-RELATED"/>
    <property type="match status" value="1"/>
</dbReference>
<dbReference type="Gene3D" id="1.25.40.20">
    <property type="entry name" value="Ankyrin repeat-containing domain"/>
    <property type="match status" value="1"/>
</dbReference>
<evidence type="ECO:0000256" key="3">
    <source>
        <dbReference type="PROSITE-ProRule" id="PRU00023"/>
    </source>
</evidence>
<dbReference type="SMART" id="SM00248">
    <property type="entry name" value="ANK"/>
    <property type="match status" value="4"/>
</dbReference>
<accession>A0A8J2SB24</accession>
<keyword evidence="5" id="KW-1185">Reference proteome</keyword>
<protein>
    <recommendedName>
        <fullName evidence="6">ANK_REP_REGION domain-containing protein</fullName>
    </recommendedName>
</protein>
<reference evidence="4" key="1">
    <citation type="submission" date="2021-11" db="EMBL/GenBank/DDBJ databases">
        <authorList>
            <consortium name="Genoscope - CEA"/>
            <person name="William W."/>
        </authorList>
    </citation>
    <scope>NUCLEOTIDE SEQUENCE</scope>
</reference>
<proteinExistence type="predicted"/>
<dbReference type="Pfam" id="PF12796">
    <property type="entry name" value="Ank_2"/>
    <property type="match status" value="1"/>
</dbReference>
<sequence length="306" mass="33400">MAAEEPDDRWTITFRALSAFGPGAVCALLEDAKFDADALKRRAPRQLCSRGDTLLTRAARLGNMAAAKQLLRLGADLEWPTGETDLSPLQVACHCGHDKLVTFFLKQGASIQRRNNRGLSAVSTAVHTPNVKCLDVLAKHGADLRSRGLARGNTLAQSAASRGNVAALQYLAQKGVNLFERDFRGSTSLDAAAKQRGGQQGPNNATLEFLHDVLRVGGAAASQAWAKHERRERRLPVVILRALVVRGRAVARRDSSCTDAWKRSLRFVANALDERQSSSDDEADDRKRARVLVCNEGPFRHVVSFL</sequence>
<gene>
    <name evidence="4" type="ORF">PECAL_1P05210</name>
</gene>
<organism evidence="4 5">
    <name type="scientific">Pelagomonas calceolata</name>
    <dbReference type="NCBI Taxonomy" id="35677"/>
    <lineage>
        <taxon>Eukaryota</taxon>
        <taxon>Sar</taxon>
        <taxon>Stramenopiles</taxon>
        <taxon>Ochrophyta</taxon>
        <taxon>Pelagophyceae</taxon>
        <taxon>Pelagomonadales</taxon>
        <taxon>Pelagomonadaceae</taxon>
        <taxon>Pelagomonas</taxon>
    </lineage>
</organism>
<dbReference type="Proteomes" id="UP000789595">
    <property type="component" value="Unassembled WGS sequence"/>
</dbReference>
<evidence type="ECO:0000313" key="4">
    <source>
        <dbReference type="EMBL" id="CAH0364169.1"/>
    </source>
</evidence>
<keyword evidence="1" id="KW-0677">Repeat</keyword>
<feature type="repeat" description="ANK" evidence="3">
    <location>
        <begin position="50"/>
        <end position="82"/>
    </location>
</feature>
<dbReference type="AlphaFoldDB" id="A0A8J2SB24"/>
<dbReference type="SUPFAM" id="SSF48403">
    <property type="entry name" value="Ankyrin repeat"/>
    <property type="match status" value="1"/>
</dbReference>
<name>A0A8J2SB24_9STRA</name>
<evidence type="ECO:0000256" key="1">
    <source>
        <dbReference type="ARBA" id="ARBA00022737"/>
    </source>
</evidence>
<evidence type="ECO:0000256" key="2">
    <source>
        <dbReference type="ARBA" id="ARBA00023043"/>
    </source>
</evidence>
<keyword evidence="2 3" id="KW-0040">ANK repeat</keyword>
<evidence type="ECO:0000313" key="5">
    <source>
        <dbReference type="Proteomes" id="UP000789595"/>
    </source>
</evidence>
<dbReference type="PANTHER" id="PTHR24180:SF45">
    <property type="entry name" value="POLY [ADP-RIBOSE] POLYMERASE TANKYRASE"/>
    <property type="match status" value="1"/>
</dbReference>
<comment type="caution">
    <text evidence="4">The sequence shown here is derived from an EMBL/GenBank/DDBJ whole genome shotgun (WGS) entry which is preliminary data.</text>
</comment>
<dbReference type="OrthoDB" id="10252328at2759"/>